<evidence type="ECO:0000313" key="2">
    <source>
        <dbReference type="Proteomes" id="UP000196531"/>
    </source>
</evidence>
<proteinExistence type="predicted"/>
<dbReference type="EMBL" id="MAAO01000002">
    <property type="protein sequence ID" value="OUR99665.1"/>
    <property type="molecule type" value="Genomic_DNA"/>
</dbReference>
<gene>
    <name evidence="1" type="ORF">A9Q84_01180</name>
</gene>
<reference evidence="2" key="1">
    <citation type="journal article" date="2017" name="Proc. Natl. Acad. Sci. U.S.A.">
        <title>Simulation of Deepwater Horizon oil plume reveals substrate specialization within a complex community of hydrocarbon-degraders.</title>
        <authorList>
            <person name="Hu P."/>
            <person name="Dubinsky E.A."/>
            <person name="Probst A.J."/>
            <person name="Wang J."/>
            <person name="Sieber C.M.K."/>
            <person name="Tom L.M."/>
            <person name="Gardinali P."/>
            <person name="Banfield J.F."/>
            <person name="Atlas R.M."/>
            <person name="Andersen G.L."/>
        </authorList>
    </citation>
    <scope>NUCLEOTIDE SEQUENCE [LARGE SCALE GENOMIC DNA]</scope>
</reference>
<evidence type="ECO:0000313" key="1">
    <source>
        <dbReference type="EMBL" id="OUR99665.1"/>
    </source>
</evidence>
<protein>
    <recommendedName>
        <fullName evidence="3">Beta-ketoacyl synthase N-terminal domain-containing protein</fullName>
    </recommendedName>
</protein>
<evidence type="ECO:0008006" key="3">
    <source>
        <dbReference type="Google" id="ProtNLM"/>
    </source>
</evidence>
<sequence length="235" mass="26001">MLKLISSQIVSMNDIEEEILDRKNRKKSTNMILCEKVIGQILEEITLSEYDLIICTGEGELGQTYSFFSSLASKDHARPIFFQNSLHNSTLGSVSLQIPNIHLGISASNGFISYETGIEMALASSSTKPVIIVGIDAYPKELLEVKERIYGNEIKLKSGACGALFLKDSTSELFKSHKGRVLTDICFNTHCEAPTSREVFPANGLEDILRKLSQNHTNFTVNRPGGDSIVYSFES</sequence>
<organism evidence="1 2">
    <name type="scientific">Halobacteriovorax marinus</name>
    <dbReference type="NCBI Taxonomy" id="97084"/>
    <lineage>
        <taxon>Bacteria</taxon>
        <taxon>Pseudomonadati</taxon>
        <taxon>Bdellovibrionota</taxon>
        <taxon>Bacteriovoracia</taxon>
        <taxon>Bacteriovoracales</taxon>
        <taxon>Halobacteriovoraceae</taxon>
        <taxon>Halobacteriovorax</taxon>
    </lineage>
</organism>
<name>A0A1Y5FHI1_9BACT</name>
<comment type="caution">
    <text evidence="1">The sequence shown here is derived from an EMBL/GenBank/DDBJ whole genome shotgun (WGS) entry which is preliminary data.</text>
</comment>
<dbReference type="Proteomes" id="UP000196531">
    <property type="component" value="Unassembled WGS sequence"/>
</dbReference>
<dbReference type="AlphaFoldDB" id="A0A1Y5FHI1"/>
<accession>A0A1Y5FHI1</accession>